<dbReference type="InterPro" id="IPR004622">
    <property type="entry name" value="DNA_pol_HolB"/>
</dbReference>
<dbReference type="Pfam" id="PF13177">
    <property type="entry name" value="DNA_pol3_delta2"/>
    <property type="match status" value="1"/>
</dbReference>
<dbReference type="Gene3D" id="3.40.50.300">
    <property type="entry name" value="P-loop containing nucleotide triphosphate hydrolases"/>
    <property type="match status" value="1"/>
</dbReference>
<keyword evidence="2" id="KW-0239">DNA-directed DNA polymerase</keyword>
<dbReference type="EMBL" id="SWCJ01000002">
    <property type="protein sequence ID" value="TKB57496.1"/>
    <property type="molecule type" value="Genomic_DNA"/>
</dbReference>
<accession>A0A4U1BSB5</accession>
<evidence type="ECO:0000256" key="1">
    <source>
        <dbReference type="ARBA" id="ARBA00012417"/>
    </source>
</evidence>
<gene>
    <name evidence="4" type="primary">holB</name>
    <name evidence="4" type="ORF">FCL42_04280</name>
</gene>
<proteinExistence type="predicted"/>
<evidence type="ECO:0000313" key="4">
    <source>
        <dbReference type="EMBL" id="TKB57496.1"/>
    </source>
</evidence>
<dbReference type="GO" id="GO:0003887">
    <property type="term" value="F:DNA-directed DNA polymerase activity"/>
    <property type="evidence" value="ECO:0007669"/>
    <property type="project" value="UniProtKB-KW"/>
</dbReference>
<dbReference type="GO" id="GO:0008408">
    <property type="term" value="F:3'-5' exonuclease activity"/>
    <property type="evidence" value="ECO:0007669"/>
    <property type="project" value="InterPro"/>
</dbReference>
<reference evidence="4 5" key="1">
    <citation type="submission" date="2019-04" db="EMBL/GenBank/DDBJ databases">
        <authorList>
            <person name="Hwang J.C."/>
        </authorList>
    </citation>
    <scope>NUCLEOTIDE SEQUENCE [LARGE SCALE GENOMIC DNA]</scope>
    <source>
        <strain evidence="4 5">IMCC35002</strain>
    </source>
</reference>
<evidence type="ECO:0000256" key="2">
    <source>
        <dbReference type="ARBA" id="ARBA00022932"/>
    </source>
</evidence>
<dbReference type="Proteomes" id="UP000305675">
    <property type="component" value="Unassembled WGS sequence"/>
</dbReference>
<dbReference type="SUPFAM" id="SSF52540">
    <property type="entry name" value="P-loop containing nucleoside triphosphate hydrolases"/>
    <property type="match status" value="1"/>
</dbReference>
<sequence length="300" mass="32763">MSDTTQLPTMDVAQLPWLASSWRKWQQILSRGTVAHAWLLAGAEGIGKASFADSMTQSLLCERHSGCGQCRSCLLLKAGNHPDRFEIAPDGKQIKVESIRALITQLSQTANQGGARVVILQQADTMNQAAANALLKTLEEPMAGVYLILVSANPKRLLPTIHSRCQSLLLPSPSLAQSQALLGQSVPDALLSQQLRVFGGPLSLKQAIESGDAELAAQCRDGWKQSLKLGVLAPVLMSLDSDKAPLALKVLYIELAQWQRHQIHETERWHGLSVKTAELYQRFANQSGLNHIPLFQELIA</sequence>
<dbReference type="InterPro" id="IPR027417">
    <property type="entry name" value="P-loop_NTPase"/>
</dbReference>
<dbReference type="PANTHER" id="PTHR11669:SF8">
    <property type="entry name" value="DNA POLYMERASE III SUBUNIT DELTA"/>
    <property type="match status" value="1"/>
</dbReference>
<evidence type="ECO:0000256" key="3">
    <source>
        <dbReference type="ARBA" id="ARBA00049244"/>
    </source>
</evidence>
<evidence type="ECO:0000313" key="5">
    <source>
        <dbReference type="Proteomes" id="UP000305675"/>
    </source>
</evidence>
<keyword evidence="5" id="KW-1185">Reference proteome</keyword>
<dbReference type="GO" id="GO:0009360">
    <property type="term" value="C:DNA polymerase III complex"/>
    <property type="evidence" value="ECO:0007669"/>
    <property type="project" value="TreeGrafter"/>
</dbReference>
<dbReference type="OrthoDB" id="9811073at2"/>
<dbReference type="AlphaFoldDB" id="A0A4U1BSB5"/>
<dbReference type="PANTHER" id="PTHR11669">
    <property type="entry name" value="REPLICATION FACTOR C / DNA POLYMERASE III GAMMA-TAU SUBUNIT"/>
    <property type="match status" value="1"/>
</dbReference>
<dbReference type="GO" id="GO:0006261">
    <property type="term" value="P:DNA-templated DNA replication"/>
    <property type="evidence" value="ECO:0007669"/>
    <property type="project" value="TreeGrafter"/>
</dbReference>
<dbReference type="RefSeq" id="WP_136862141.1">
    <property type="nucleotide sequence ID" value="NZ_SWCJ01000002.1"/>
</dbReference>
<comment type="caution">
    <text evidence="4">The sequence shown here is derived from an EMBL/GenBank/DDBJ whole genome shotgun (WGS) entry which is preliminary data.</text>
</comment>
<dbReference type="NCBIfam" id="TIGR00678">
    <property type="entry name" value="holB"/>
    <property type="match status" value="1"/>
</dbReference>
<name>A0A4U1BSB5_9GAMM</name>
<organism evidence="4 5">
    <name type="scientific">Ferrimonas aestuarii</name>
    <dbReference type="NCBI Taxonomy" id="2569539"/>
    <lineage>
        <taxon>Bacteria</taxon>
        <taxon>Pseudomonadati</taxon>
        <taxon>Pseudomonadota</taxon>
        <taxon>Gammaproteobacteria</taxon>
        <taxon>Alteromonadales</taxon>
        <taxon>Ferrimonadaceae</taxon>
        <taxon>Ferrimonas</taxon>
    </lineage>
</organism>
<dbReference type="EC" id="2.7.7.7" evidence="1"/>
<keyword evidence="4" id="KW-0808">Transferase</keyword>
<keyword evidence="4" id="KW-0548">Nucleotidyltransferase</keyword>
<dbReference type="InterPro" id="IPR050238">
    <property type="entry name" value="DNA_Rep/Repair_Clamp_Loader"/>
</dbReference>
<comment type="catalytic activity">
    <reaction evidence="3">
        <text>DNA(n) + a 2'-deoxyribonucleoside 5'-triphosphate = DNA(n+1) + diphosphate</text>
        <dbReference type="Rhea" id="RHEA:22508"/>
        <dbReference type="Rhea" id="RHEA-COMP:17339"/>
        <dbReference type="Rhea" id="RHEA-COMP:17340"/>
        <dbReference type="ChEBI" id="CHEBI:33019"/>
        <dbReference type="ChEBI" id="CHEBI:61560"/>
        <dbReference type="ChEBI" id="CHEBI:173112"/>
        <dbReference type="EC" id="2.7.7.7"/>
    </reaction>
</comment>
<protein>
    <recommendedName>
        <fullName evidence="1">DNA-directed DNA polymerase</fullName>
        <ecNumber evidence="1">2.7.7.7</ecNumber>
    </recommendedName>
</protein>